<dbReference type="GO" id="GO:0003677">
    <property type="term" value="F:DNA binding"/>
    <property type="evidence" value="ECO:0007669"/>
    <property type="project" value="UniProtKB-KW"/>
</dbReference>
<protein>
    <submittedName>
        <fullName evidence="5">DNA-binding FadR family transcriptional regulator</fullName>
    </submittedName>
</protein>
<evidence type="ECO:0000259" key="4">
    <source>
        <dbReference type="PROSITE" id="PS50949"/>
    </source>
</evidence>
<keyword evidence="3" id="KW-0804">Transcription</keyword>
<dbReference type="SUPFAM" id="SSF46785">
    <property type="entry name" value="Winged helix' DNA-binding domain"/>
    <property type="match status" value="1"/>
</dbReference>
<keyword evidence="6" id="KW-1185">Reference proteome</keyword>
<dbReference type="SUPFAM" id="SSF48008">
    <property type="entry name" value="GntR ligand-binding domain-like"/>
    <property type="match status" value="1"/>
</dbReference>
<organism evidence="5 6">
    <name type="scientific">Microlunatus parietis</name>
    <dbReference type="NCBI Taxonomy" id="682979"/>
    <lineage>
        <taxon>Bacteria</taxon>
        <taxon>Bacillati</taxon>
        <taxon>Actinomycetota</taxon>
        <taxon>Actinomycetes</taxon>
        <taxon>Propionibacteriales</taxon>
        <taxon>Propionibacteriaceae</taxon>
        <taxon>Microlunatus</taxon>
    </lineage>
</organism>
<accession>A0A7Y9I972</accession>
<name>A0A7Y9I972_9ACTN</name>
<evidence type="ECO:0000313" key="6">
    <source>
        <dbReference type="Proteomes" id="UP000569914"/>
    </source>
</evidence>
<dbReference type="InterPro" id="IPR008920">
    <property type="entry name" value="TF_FadR/GntR_C"/>
</dbReference>
<dbReference type="PANTHER" id="PTHR43537">
    <property type="entry name" value="TRANSCRIPTIONAL REGULATOR, GNTR FAMILY"/>
    <property type="match status" value="1"/>
</dbReference>
<dbReference type="Gene3D" id="1.20.120.530">
    <property type="entry name" value="GntR ligand-binding domain-like"/>
    <property type="match status" value="1"/>
</dbReference>
<dbReference type="InterPro" id="IPR036388">
    <property type="entry name" value="WH-like_DNA-bd_sf"/>
</dbReference>
<sequence length="222" mass="24364">MAESLTERVVGELTREIAEGVVAAGERLPTEAALMQRFSVSRTVVREAVARLRAAGLVDSQQGRGTYVLTRPSGVRFEFGETAARSLPELLELAEFRIGVECEAAALAARRRDDQDLVRLRKALQEQRAAADAPARSIQADFDFHLGIARASRNRYYADLLSAIGPMMIILPKGRRRAGRPADPVRTEHDAILTTIDSGDPQAAAAAMRTHLINSAHRLRRE</sequence>
<dbReference type="Proteomes" id="UP000569914">
    <property type="component" value="Unassembled WGS sequence"/>
</dbReference>
<dbReference type="GO" id="GO:0003700">
    <property type="term" value="F:DNA-binding transcription factor activity"/>
    <property type="evidence" value="ECO:0007669"/>
    <property type="project" value="InterPro"/>
</dbReference>
<dbReference type="Gene3D" id="1.10.10.10">
    <property type="entry name" value="Winged helix-like DNA-binding domain superfamily/Winged helix DNA-binding domain"/>
    <property type="match status" value="1"/>
</dbReference>
<dbReference type="PRINTS" id="PR00035">
    <property type="entry name" value="HTHGNTR"/>
</dbReference>
<evidence type="ECO:0000256" key="3">
    <source>
        <dbReference type="ARBA" id="ARBA00023163"/>
    </source>
</evidence>
<dbReference type="SMART" id="SM00895">
    <property type="entry name" value="FCD"/>
    <property type="match status" value="1"/>
</dbReference>
<feature type="domain" description="HTH gntR-type" evidence="4">
    <location>
        <begin position="3"/>
        <end position="71"/>
    </location>
</feature>
<dbReference type="PROSITE" id="PS50949">
    <property type="entry name" value="HTH_GNTR"/>
    <property type="match status" value="1"/>
</dbReference>
<dbReference type="InterPro" id="IPR011711">
    <property type="entry name" value="GntR_C"/>
</dbReference>
<dbReference type="SMART" id="SM00345">
    <property type="entry name" value="HTH_GNTR"/>
    <property type="match status" value="1"/>
</dbReference>
<dbReference type="EMBL" id="JACCBU010000001">
    <property type="protein sequence ID" value="NYE72079.1"/>
    <property type="molecule type" value="Genomic_DNA"/>
</dbReference>
<comment type="caution">
    <text evidence="5">The sequence shown here is derived from an EMBL/GenBank/DDBJ whole genome shotgun (WGS) entry which is preliminary data.</text>
</comment>
<gene>
    <name evidence="5" type="ORF">BKA15_003408</name>
</gene>
<dbReference type="InterPro" id="IPR036390">
    <property type="entry name" value="WH_DNA-bd_sf"/>
</dbReference>
<dbReference type="Pfam" id="PF00392">
    <property type="entry name" value="GntR"/>
    <property type="match status" value="1"/>
</dbReference>
<dbReference type="RefSeq" id="WP_312879079.1">
    <property type="nucleotide sequence ID" value="NZ_JACCBU010000001.1"/>
</dbReference>
<keyword evidence="2 5" id="KW-0238">DNA-binding</keyword>
<evidence type="ECO:0000256" key="1">
    <source>
        <dbReference type="ARBA" id="ARBA00023015"/>
    </source>
</evidence>
<dbReference type="AlphaFoldDB" id="A0A7Y9I972"/>
<dbReference type="CDD" id="cd07377">
    <property type="entry name" value="WHTH_GntR"/>
    <property type="match status" value="1"/>
</dbReference>
<dbReference type="InterPro" id="IPR000524">
    <property type="entry name" value="Tscrpt_reg_HTH_GntR"/>
</dbReference>
<dbReference type="Pfam" id="PF07729">
    <property type="entry name" value="FCD"/>
    <property type="match status" value="1"/>
</dbReference>
<dbReference type="PANTHER" id="PTHR43537:SF5">
    <property type="entry name" value="UXU OPERON TRANSCRIPTIONAL REGULATOR"/>
    <property type="match status" value="1"/>
</dbReference>
<evidence type="ECO:0000256" key="2">
    <source>
        <dbReference type="ARBA" id="ARBA00023125"/>
    </source>
</evidence>
<keyword evidence="1" id="KW-0805">Transcription regulation</keyword>
<reference evidence="5 6" key="1">
    <citation type="submission" date="2020-07" db="EMBL/GenBank/DDBJ databases">
        <title>Sequencing the genomes of 1000 actinobacteria strains.</title>
        <authorList>
            <person name="Klenk H.-P."/>
        </authorList>
    </citation>
    <scope>NUCLEOTIDE SEQUENCE [LARGE SCALE GENOMIC DNA]</scope>
    <source>
        <strain evidence="5 6">DSM 22083</strain>
    </source>
</reference>
<evidence type="ECO:0000313" key="5">
    <source>
        <dbReference type="EMBL" id="NYE72079.1"/>
    </source>
</evidence>
<proteinExistence type="predicted"/>